<protein>
    <submittedName>
        <fullName evidence="1">Uncharacterized protein</fullName>
    </submittedName>
</protein>
<proteinExistence type="predicted"/>
<name>A0A8J4VKL8_9ROSI</name>
<evidence type="ECO:0000313" key="2">
    <source>
        <dbReference type="Proteomes" id="UP000737018"/>
    </source>
</evidence>
<dbReference type="AlphaFoldDB" id="A0A8J4VKL8"/>
<accession>A0A8J4VKL8</accession>
<comment type="caution">
    <text evidence="1">The sequence shown here is derived from an EMBL/GenBank/DDBJ whole genome shotgun (WGS) entry which is preliminary data.</text>
</comment>
<keyword evidence="2" id="KW-1185">Reference proteome</keyword>
<gene>
    <name evidence="1" type="ORF">CMV_014900</name>
</gene>
<dbReference type="Proteomes" id="UP000737018">
    <property type="component" value="Unassembled WGS sequence"/>
</dbReference>
<dbReference type="EMBL" id="JRKL02002119">
    <property type="protein sequence ID" value="KAF3960370.1"/>
    <property type="molecule type" value="Genomic_DNA"/>
</dbReference>
<evidence type="ECO:0000313" key="1">
    <source>
        <dbReference type="EMBL" id="KAF3960370.1"/>
    </source>
</evidence>
<sequence>MPRHSFADQLLFGKAWNIQRQVTRVEQTASSNKRFTSKPVIINQGRDPKRVSHKHYVSPHFSKLRFLTQPAHQFPLPTLLEAINHQPLNLDESTAAFLQKEYKIY</sequence>
<reference evidence="1" key="1">
    <citation type="submission" date="2020-03" db="EMBL/GenBank/DDBJ databases">
        <title>Castanea mollissima Vanexum genome sequencing.</title>
        <authorList>
            <person name="Staton M."/>
        </authorList>
    </citation>
    <scope>NUCLEOTIDE SEQUENCE</scope>
    <source>
        <tissue evidence="1">Leaf</tissue>
    </source>
</reference>
<organism evidence="1 2">
    <name type="scientific">Castanea mollissima</name>
    <name type="common">Chinese chestnut</name>
    <dbReference type="NCBI Taxonomy" id="60419"/>
    <lineage>
        <taxon>Eukaryota</taxon>
        <taxon>Viridiplantae</taxon>
        <taxon>Streptophyta</taxon>
        <taxon>Embryophyta</taxon>
        <taxon>Tracheophyta</taxon>
        <taxon>Spermatophyta</taxon>
        <taxon>Magnoliopsida</taxon>
        <taxon>eudicotyledons</taxon>
        <taxon>Gunneridae</taxon>
        <taxon>Pentapetalae</taxon>
        <taxon>rosids</taxon>
        <taxon>fabids</taxon>
        <taxon>Fagales</taxon>
        <taxon>Fagaceae</taxon>
        <taxon>Castanea</taxon>
    </lineage>
</organism>